<dbReference type="KEGG" id="chu:CHU_3118"/>
<keyword evidence="5 9" id="KW-0560">Oxidoreductase</keyword>
<keyword evidence="6 7" id="KW-0408">Iron</keyword>
<dbReference type="GO" id="GO:0004130">
    <property type="term" value="F:cytochrome-c peroxidase activity"/>
    <property type="evidence" value="ECO:0007669"/>
    <property type="project" value="UniProtKB-EC"/>
</dbReference>
<organism evidence="9 10">
    <name type="scientific">Cytophaga hutchinsonii (strain ATCC 33406 / DSM 1761 / CIP 103989 / NBRC 15051 / NCIMB 9469 / D465)</name>
    <dbReference type="NCBI Taxonomy" id="269798"/>
    <lineage>
        <taxon>Bacteria</taxon>
        <taxon>Pseudomonadati</taxon>
        <taxon>Bacteroidota</taxon>
        <taxon>Cytophagia</taxon>
        <taxon>Cytophagales</taxon>
        <taxon>Cytophagaceae</taxon>
        <taxon>Cytophaga</taxon>
    </lineage>
</organism>
<dbReference type="EMBL" id="CP000383">
    <property type="protein sequence ID" value="ABG60358.1"/>
    <property type="molecule type" value="Genomic_DNA"/>
</dbReference>
<dbReference type="InterPro" id="IPR051395">
    <property type="entry name" value="Cytochrome_c_Peroxidase/MauG"/>
</dbReference>
<dbReference type="InterPro" id="IPR036909">
    <property type="entry name" value="Cyt_c-like_dom_sf"/>
</dbReference>
<accession>A0A6N4SVJ6</accession>
<dbReference type="GO" id="GO:0046872">
    <property type="term" value="F:metal ion binding"/>
    <property type="evidence" value="ECO:0007669"/>
    <property type="project" value="UniProtKB-KW"/>
</dbReference>
<comment type="subcellular location">
    <subcellularLocation>
        <location evidence="1">Cell envelope</location>
    </subcellularLocation>
</comment>
<evidence type="ECO:0000256" key="7">
    <source>
        <dbReference type="PROSITE-ProRule" id="PRU00433"/>
    </source>
</evidence>
<dbReference type="GO" id="GO:0030313">
    <property type="term" value="C:cell envelope"/>
    <property type="evidence" value="ECO:0007669"/>
    <property type="project" value="UniProtKB-SubCell"/>
</dbReference>
<evidence type="ECO:0000256" key="6">
    <source>
        <dbReference type="ARBA" id="ARBA00023004"/>
    </source>
</evidence>
<evidence type="ECO:0000313" key="9">
    <source>
        <dbReference type="EMBL" id="ABG60358.1"/>
    </source>
</evidence>
<evidence type="ECO:0000256" key="5">
    <source>
        <dbReference type="ARBA" id="ARBA00023002"/>
    </source>
</evidence>
<dbReference type="GO" id="GO:0020037">
    <property type="term" value="F:heme binding"/>
    <property type="evidence" value="ECO:0007669"/>
    <property type="project" value="InterPro"/>
</dbReference>
<dbReference type="PANTHER" id="PTHR30600">
    <property type="entry name" value="CYTOCHROME C PEROXIDASE-RELATED"/>
    <property type="match status" value="1"/>
</dbReference>
<reference evidence="9 10" key="1">
    <citation type="journal article" date="2007" name="Appl. Environ. Microbiol.">
        <title>Genome sequence of the cellulolytic gliding bacterium Cytophaga hutchinsonii.</title>
        <authorList>
            <person name="Xie G."/>
            <person name="Bruce D.C."/>
            <person name="Challacombe J.F."/>
            <person name="Chertkov O."/>
            <person name="Detter J.C."/>
            <person name="Gilna P."/>
            <person name="Han C.S."/>
            <person name="Lucas S."/>
            <person name="Misra M."/>
            <person name="Myers G.L."/>
            <person name="Richardson P."/>
            <person name="Tapia R."/>
            <person name="Thayer N."/>
            <person name="Thompson L.S."/>
            <person name="Brettin T.S."/>
            <person name="Henrissat B."/>
            <person name="Wilson D.B."/>
            <person name="McBride M.J."/>
        </authorList>
    </citation>
    <scope>NUCLEOTIDE SEQUENCE [LARGE SCALE GENOMIC DNA]</scope>
    <source>
        <strain evidence="10">ATCC 33406 / DSM 1761 / CIP 103989 / NBRC 15051 / NCIMB 9469 / D465</strain>
    </source>
</reference>
<keyword evidence="3 7" id="KW-0479">Metal-binding</keyword>
<evidence type="ECO:0000256" key="2">
    <source>
        <dbReference type="ARBA" id="ARBA00022617"/>
    </source>
</evidence>
<keyword evidence="2 7" id="KW-0349">Heme</keyword>
<keyword evidence="10" id="KW-1185">Reference proteome</keyword>
<dbReference type="InterPro" id="IPR004852">
    <property type="entry name" value="Di-haem_cyt_c_peroxidsae"/>
</dbReference>
<dbReference type="InterPro" id="IPR009056">
    <property type="entry name" value="Cyt_c-like_dom"/>
</dbReference>
<dbReference type="SUPFAM" id="SSF46626">
    <property type="entry name" value="Cytochrome c"/>
    <property type="match status" value="2"/>
</dbReference>
<feature type="domain" description="Cytochrome c" evidence="8">
    <location>
        <begin position="494"/>
        <end position="633"/>
    </location>
</feature>
<protein>
    <submittedName>
        <fullName evidence="9">Possible cytochrome C peroxidase</fullName>
        <ecNumber evidence="9">1.11.1.5</ecNumber>
    </submittedName>
</protein>
<gene>
    <name evidence="9" type="primary">yhjA</name>
    <name evidence="9" type="ordered locus">CHU_3118</name>
</gene>
<dbReference type="GO" id="GO:0009055">
    <property type="term" value="F:electron transfer activity"/>
    <property type="evidence" value="ECO:0007669"/>
    <property type="project" value="InterPro"/>
</dbReference>
<evidence type="ECO:0000313" key="10">
    <source>
        <dbReference type="Proteomes" id="UP000001822"/>
    </source>
</evidence>
<evidence type="ECO:0000256" key="1">
    <source>
        <dbReference type="ARBA" id="ARBA00004196"/>
    </source>
</evidence>
<dbReference type="PROSITE" id="PS51007">
    <property type="entry name" value="CYTC"/>
    <property type="match status" value="1"/>
</dbReference>
<keyword evidence="4" id="KW-0732">Signal</keyword>
<proteinExistence type="predicted"/>
<name>A0A6N4SVJ6_CYTH3</name>
<dbReference type="Proteomes" id="UP000001822">
    <property type="component" value="Chromosome"/>
</dbReference>
<evidence type="ECO:0000256" key="3">
    <source>
        <dbReference type="ARBA" id="ARBA00022723"/>
    </source>
</evidence>
<sequence>MRRVACCRATRLFVMKLTKMKKYILLITVLGTLFVSISFISKTESLVSSEYPSLYTERIQAFKQKQTALLRRIDESNVTKESDLEQIKEIIQQTRVQLKGVDFWLRYLEPISYKKINGPLPVEWETEVFEKHEAPYKREAAGLTLAYLYLEESGIEKKELKRLVQESISATDVYFADSITKHLADYHHFYLCNRLYLLNISAIYTTGFECPDTEQVIPELLSMMKDMQPVYVAYNKSFPATAIYPEYLELYEKAIDFVFKQPNDLNDFDHFTFIQQYINPLFALNQKMIHKYNVSSKNLVDYSLNKNSTSIFDKGLYYAQNTKGIFSRVTDSTDLNELNDLGKLLFYDPILSGNNLRSCASCHLPTEYFTDTLNRTALQFNRVDRLPRNTPSLINVQQNHLLMMDGAHITMQNQAKSVILNPTEMGSTEIALIQKVLSCKEYNTRFTKLLKYTPQEKGITIDHITSALTIYYSKFSNGYSDFDASMIEKKSIDPIVQEGFNLFMSKAQCATCHFVPQFNGVKPPYVNSEFEVIGVPADKLFSRVSMDNGRTVVYVSDEMNRAFRTGSIRNAPYTKPYMHNGVFDNLTEVIEFYNNGGGAGRGLDIPNQTLSSDSLHLTKEEINKIEVFIQSLNEHIVFEKPPLTLPVSKDKVLNQRKVGGEY</sequence>
<dbReference type="AlphaFoldDB" id="A0A6N4SVJ6"/>
<dbReference type="EC" id="1.11.1.5" evidence="9"/>
<dbReference type="PANTHER" id="PTHR30600:SF10">
    <property type="entry name" value="BLL6722 PROTEIN"/>
    <property type="match status" value="1"/>
</dbReference>
<evidence type="ECO:0000259" key="8">
    <source>
        <dbReference type="PROSITE" id="PS51007"/>
    </source>
</evidence>
<dbReference type="Gene3D" id="1.10.760.10">
    <property type="entry name" value="Cytochrome c-like domain"/>
    <property type="match status" value="2"/>
</dbReference>
<dbReference type="Pfam" id="PF03150">
    <property type="entry name" value="CCP_MauG"/>
    <property type="match status" value="1"/>
</dbReference>
<evidence type="ECO:0000256" key="4">
    <source>
        <dbReference type="ARBA" id="ARBA00022729"/>
    </source>
</evidence>
<keyword evidence="9" id="KW-0575">Peroxidase</keyword>